<keyword evidence="10" id="KW-1185">Reference proteome</keyword>
<comment type="similarity">
    <text evidence="6">Belongs to the methyltransferase superfamily. ETFBKMT family.</text>
</comment>
<keyword evidence="5" id="KW-0949">S-adenosyl-L-methionine</keyword>
<dbReference type="InterPro" id="IPR029063">
    <property type="entry name" value="SAM-dependent_MTases_sf"/>
</dbReference>
<sequence length="330" mass="33051">MQSVSISLSSPSVLAGAPGAQPPHHVDAAALSDALFEGGALSVSITPPAAAESIFHEVPPGAVTWEPPSRTVWAGATVTATFAAGIDVDDVLLRLAATAGLSELPPYHVQPVDAERDWVSEVQAGFPPVRVGRLLIHGTTVVIPIEPGCAFGTGEHPTTRLVLGFLQSPTAAVAGARVLDYGCGSGVLALAAAALGAASVVGVDIDPDAVAVAASNAVGGGRGVAVAAVGDAPPAPPPPLCAADLTFLTNREEPDAVGAYDVVVANILAKPLVALAPLLRRRATRGGRLALAGVLAEQGLAVRDAYEAAGWAMGDGEVLDGWVLLTGVAR</sequence>
<evidence type="ECO:0000256" key="3">
    <source>
        <dbReference type="ARBA" id="ARBA00022603"/>
    </source>
</evidence>
<evidence type="ECO:0000256" key="8">
    <source>
        <dbReference type="ARBA" id="ARBA00042266"/>
    </source>
</evidence>
<dbReference type="GO" id="GO:0016279">
    <property type="term" value="F:protein-lysine N-methyltransferase activity"/>
    <property type="evidence" value="ECO:0007669"/>
    <property type="project" value="TreeGrafter"/>
</dbReference>
<reference evidence="9 10" key="1">
    <citation type="submission" date="2017-03" db="EMBL/GenBank/DDBJ databases">
        <title>WGS assembly of Porphyra umbilicalis.</title>
        <authorList>
            <person name="Brawley S.H."/>
            <person name="Blouin N.A."/>
            <person name="Ficko-Blean E."/>
            <person name="Wheeler G.L."/>
            <person name="Lohr M."/>
            <person name="Goodson H.V."/>
            <person name="Jenkins J.W."/>
            <person name="Blaby-Haas C.E."/>
            <person name="Helliwell K.E."/>
            <person name="Chan C."/>
            <person name="Marriage T."/>
            <person name="Bhattacharya D."/>
            <person name="Klein A.S."/>
            <person name="Badis Y."/>
            <person name="Brodie J."/>
            <person name="Cao Y."/>
            <person name="Collen J."/>
            <person name="Dittami S.M."/>
            <person name="Gachon C.M."/>
            <person name="Green B.R."/>
            <person name="Karpowicz S."/>
            <person name="Kim J.W."/>
            <person name="Kudahl U."/>
            <person name="Lin S."/>
            <person name="Michel G."/>
            <person name="Mittag M."/>
            <person name="Olson B.J."/>
            <person name="Pangilinan J."/>
            <person name="Peng Y."/>
            <person name="Qiu H."/>
            <person name="Shu S."/>
            <person name="Singer J.T."/>
            <person name="Smith A.G."/>
            <person name="Sprecher B.N."/>
            <person name="Wagner V."/>
            <person name="Wang W."/>
            <person name="Wang Z.-Y."/>
            <person name="Yan J."/>
            <person name="Yarish C."/>
            <person name="Zoeuner-Riek S."/>
            <person name="Zhuang Y."/>
            <person name="Zou Y."/>
            <person name="Lindquist E.A."/>
            <person name="Grimwood J."/>
            <person name="Barry K."/>
            <person name="Rokhsar D.S."/>
            <person name="Schmutz J."/>
            <person name="Stiller J.W."/>
            <person name="Grossman A.R."/>
            <person name="Prochnik S.E."/>
        </authorList>
    </citation>
    <scope>NUCLEOTIDE SEQUENCE [LARGE SCALE GENOMIC DNA]</scope>
    <source>
        <strain evidence="9">4086291</strain>
    </source>
</reference>
<accession>A0A1X6PGL7</accession>
<dbReference type="AlphaFoldDB" id="A0A1X6PGL7"/>
<proteinExistence type="inferred from homology"/>
<dbReference type="PANTHER" id="PTHR43648">
    <property type="entry name" value="ELECTRON TRANSFER FLAVOPROTEIN BETA SUBUNIT LYSINE METHYLTRANSFERASE"/>
    <property type="match status" value="1"/>
</dbReference>
<organism evidence="9 10">
    <name type="scientific">Porphyra umbilicalis</name>
    <name type="common">Purple laver</name>
    <name type="synonym">Red alga</name>
    <dbReference type="NCBI Taxonomy" id="2786"/>
    <lineage>
        <taxon>Eukaryota</taxon>
        <taxon>Rhodophyta</taxon>
        <taxon>Bangiophyceae</taxon>
        <taxon>Bangiales</taxon>
        <taxon>Bangiaceae</taxon>
        <taxon>Porphyra</taxon>
    </lineage>
</organism>
<evidence type="ECO:0000256" key="6">
    <source>
        <dbReference type="ARBA" id="ARBA00037932"/>
    </source>
</evidence>
<evidence type="ECO:0000256" key="5">
    <source>
        <dbReference type="ARBA" id="ARBA00022691"/>
    </source>
</evidence>
<dbReference type="PIRSF" id="PIRSF000401">
    <property type="entry name" value="RPL11_MTase"/>
    <property type="match status" value="1"/>
</dbReference>
<evidence type="ECO:0000256" key="7">
    <source>
        <dbReference type="ARBA" id="ARBA00041867"/>
    </source>
</evidence>
<evidence type="ECO:0000256" key="2">
    <source>
        <dbReference type="ARBA" id="ARBA00022490"/>
    </source>
</evidence>
<evidence type="ECO:0000313" key="10">
    <source>
        <dbReference type="Proteomes" id="UP000218209"/>
    </source>
</evidence>
<dbReference type="PANTHER" id="PTHR43648:SF1">
    <property type="entry name" value="ELECTRON TRANSFER FLAVOPROTEIN BETA SUBUNIT LYSINE METHYLTRANSFERASE"/>
    <property type="match status" value="1"/>
</dbReference>
<dbReference type="EMBL" id="KV918785">
    <property type="protein sequence ID" value="OSX79895.1"/>
    <property type="molecule type" value="Genomic_DNA"/>
</dbReference>
<evidence type="ECO:0000313" key="9">
    <source>
        <dbReference type="EMBL" id="OSX79895.1"/>
    </source>
</evidence>
<keyword evidence="3" id="KW-0489">Methyltransferase</keyword>
<dbReference type="InterPro" id="IPR050078">
    <property type="entry name" value="Ribosomal_L11_MeTrfase_PrmA"/>
</dbReference>
<evidence type="ECO:0000256" key="1">
    <source>
        <dbReference type="ARBA" id="ARBA00009741"/>
    </source>
</evidence>
<dbReference type="SUPFAM" id="SSF53335">
    <property type="entry name" value="S-adenosyl-L-methionine-dependent methyltransferases"/>
    <property type="match status" value="1"/>
</dbReference>
<keyword evidence="2" id="KW-0963">Cytoplasm</keyword>
<dbReference type="OrthoDB" id="419617at2759"/>
<dbReference type="Proteomes" id="UP000218209">
    <property type="component" value="Unassembled WGS sequence"/>
</dbReference>
<dbReference type="InterPro" id="IPR004498">
    <property type="entry name" value="Ribosomal_PrmA_MeTrfase"/>
</dbReference>
<name>A0A1X6PGL7_PORUM</name>
<gene>
    <name evidence="9" type="ORF">BU14_0070s0070</name>
</gene>
<keyword evidence="4" id="KW-0808">Transferase</keyword>
<evidence type="ECO:0000256" key="4">
    <source>
        <dbReference type="ARBA" id="ARBA00022679"/>
    </source>
</evidence>
<dbReference type="GO" id="GO:0032259">
    <property type="term" value="P:methylation"/>
    <property type="evidence" value="ECO:0007669"/>
    <property type="project" value="UniProtKB-KW"/>
</dbReference>
<comment type="similarity">
    <text evidence="1">Belongs to the methyltransferase superfamily. PrmA family.</text>
</comment>
<dbReference type="Pfam" id="PF06325">
    <property type="entry name" value="PrmA"/>
    <property type="match status" value="1"/>
</dbReference>
<protein>
    <recommendedName>
        <fullName evidence="8">ETFB lysine methyltransferase</fullName>
    </recommendedName>
    <alternativeName>
        <fullName evidence="7">Protein N-lysine methyltransferase METTL20</fullName>
    </alternativeName>
</protein>
<dbReference type="Gene3D" id="3.40.50.150">
    <property type="entry name" value="Vaccinia Virus protein VP39"/>
    <property type="match status" value="1"/>
</dbReference>